<name>A0A059EZ42_9MICR</name>
<accession>A0A059EZ42</accession>
<proteinExistence type="predicted"/>
<dbReference type="VEuPathDB" id="MicrosporidiaDB:H312_02291"/>
<evidence type="ECO:0000313" key="1">
    <source>
        <dbReference type="EMBL" id="KCZ80323.1"/>
    </source>
</evidence>
<organism evidence="1 2">
    <name type="scientific">Anncaliia algerae PRA339</name>
    <dbReference type="NCBI Taxonomy" id="1288291"/>
    <lineage>
        <taxon>Eukaryota</taxon>
        <taxon>Fungi</taxon>
        <taxon>Fungi incertae sedis</taxon>
        <taxon>Microsporidia</taxon>
        <taxon>Tubulinosematoidea</taxon>
        <taxon>Tubulinosematidae</taxon>
        <taxon>Anncaliia</taxon>
    </lineage>
</organism>
<keyword evidence="2" id="KW-1185">Reference proteome</keyword>
<dbReference type="HOGENOM" id="CLU_759819_0_0_1"/>
<sequence>ESLRKYKEEPELNQKKRIIKEINAIYAKFKKFDKNILERIWSFYLEVDMFIYELEQLRIKWSSYSLSFKKILIYGFETKKPAIENLSYNKEMIDKKILEIQHLKENILESFMKNFNEKKSSNNSFDINKKFNLFYDYELLFVKIKLMQEILNKIGIKNVSEQDNLESLRSISNIQLRKYQFELDCISDEIKGNRELKFAVKEIWHYTHFLIFNKNIRLIDITKEKRERIKLIHQESDEKISIFLSENYQIDKTEALNIIKDVYNFKFHKNIFEEEDLVLLFEYAYFLCFDFCSEYLLMLSIQVNFIKIMELSDRSRRYFDLDDFRLARGFQRKISLLLTSKISYNFLKKMYDIERYNYELWALKN</sequence>
<gene>
    <name evidence="1" type="ORF">H312_02291</name>
</gene>
<evidence type="ECO:0000313" key="2">
    <source>
        <dbReference type="Proteomes" id="UP000030655"/>
    </source>
</evidence>
<feature type="non-terminal residue" evidence="1">
    <location>
        <position position="1"/>
    </location>
</feature>
<dbReference type="EMBL" id="KK365188">
    <property type="protein sequence ID" value="KCZ80323.1"/>
    <property type="molecule type" value="Genomic_DNA"/>
</dbReference>
<dbReference type="Proteomes" id="UP000030655">
    <property type="component" value="Unassembled WGS sequence"/>
</dbReference>
<reference evidence="1 2" key="2">
    <citation type="submission" date="2014-03" db="EMBL/GenBank/DDBJ databases">
        <title>The Genome Sequence of Anncaliia algerae insect isolate PRA339.</title>
        <authorList>
            <consortium name="The Broad Institute Genome Sequencing Platform"/>
            <consortium name="The Broad Institute Genome Sequencing Center for Infectious Disease"/>
            <person name="Cuomo C."/>
            <person name="Becnel J."/>
            <person name="Sanscrainte N."/>
            <person name="Walker B."/>
            <person name="Young S.K."/>
            <person name="Zeng Q."/>
            <person name="Gargeya S."/>
            <person name="Fitzgerald M."/>
            <person name="Haas B."/>
            <person name="Abouelleil A."/>
            <person name="Alvarado L."/>
            <person name="Arachchi H.M."/>
            <person name="Berlin A.M."/>
            <person name="Chapman S.B."/>
            <person name="Dewar J."/>
            <person name="Goldberg J."/>
            <person name="Griggs A."/>
            <person name="Gujja S."/>
            <person name="Hansen M."/>
            <person name="Howarth C."/>
            <person name="Imamovic A."/>
            <person name="Larimer J."/>
            <person name="McCowan C."/>
            <person name="Murphy C."/>
            <person name="Neiman D."/>
            <person name="Pearson M."/>
            <person name="Priest M."/>
            <person name="Roberts A."/>
            <person name="Saif S."/>
            <person name="Shea T."/>
            <person name="Sisk P."/>
            <person name="Sykes S."/>
            <person name="Wortman J."/>
            <person name="Nusbaum C."/>
            <person name="Birren B."/>
        </authorList>
    </citation>
    <scope>NUCLEOTIDE SEQUENCE [LARGE SCALE GENOMIC DNA]</scope>
    <source>
        <strain evidence="1 2">PRA339</strain>
    </source>
</reference>
<dbReference type="AlphaFoldDB" id="A0A059EZ42"/>
<reference evidence="2" key="1">
    <citation type="submission" date="2013-02" db="EMBL/GenBank/DDBJ databases">
        <authorList>
            <consortium name="The Broad Institute Genome Sequencing Platform"/>
            <person name="Cuomo C."/>
            <person name="Becnel J."/>
            <person name="Sanscrainte N."/>
            <person name="Walker B."/>
            <person name="Young S.K."/>
            <person name="Zeng Q."/>
            <person name="Gargeya S."/>
            <person name="Fitzgerald M."/>
            <person name="Haas B."/>
            <person name="Abouelleil A."/>
            <person name="Alvarado L."/>
            <person name="Arachchi H.M."/>
            <person name="Berlin A.M."/>
            <person name="Chapman S.B."/>
            <person name="Dewar J."/>
            <person name="Goldberg J."/>
            <person name="Griggs A."/>
            <person name="Gujja S."/>
            <person name="Hansen M."/>
            <person name="Howarth C."/>
            <person name="Imamovic A."/>
            <person name="Larimer J."/>
            <person name="McCowan C."/>
            <person name="Murphy C."/>
            <person name="Neiman D."/>
            <person name="Pearson M."/>
            <person name="Priest M."/>
            <person name="Roberts A."/>
            <person name="Saif S."/>
            <person name="Shea T."/>
            <person name="Sisk P."/>
            <person name="Sykes S."/>
            <person name="Wortman J."/>
            <person name="Nusbaum C."/>
            <person name="Birren B."/>
        </authorList>
    </citation>
    <scope>NUCLEOTIDE SEQUENCE [LARGE SCALE GENOMIC DNA]</scope>
    <source>
        <strain evidence="2">PRA339</strain>
    </source>
</reference>
<protein>
    <submittedName>
        <fullName evidence="1">Uncharacterized protein</fullName>
    </submittedName>
</protein>